<keyword evidence="1" id="KW-1133">Transmembrane helix</keyword>
<keyword evidence="1" id="KW-0812">Transmembrane</keyword>
<accession>F5XXC8</accession>
<evidence type="ECO:0000256" key="1">
    <source>
        <dbReference type="SAM" id="Phobius"/>
    </source>
</evidence>
<dbReference type="AlphaFoldDB" id="F5XXC8"/>
<keyword evidence="3" id="KW-1185">Reference proteome</keyword>
<evidence type="ECO:0000313" key="2">
    <source>
        <dbReference type="EMBL" id="AEG94263.1"/>
    </source>
</evidence>
<protein>
    <submittedName>
        <fullName evidence="2">Uncharacterized protein</fullName>
    </submittedName>
</protein>
<reference evidence="2 3" key="2">
    <citation type="journal article" date="2011" name="PLoS ONE">
        <title>The Cyst-Dividing Bacterium Ramlibacter tataouinensis TTB310 Genome Reveals a Well-Stocked Toolbox for Adaptation to a Desert Environment.</title>
        <authorList>
            <person name="De Luca G."/>
            <person name="Barakat M."/>
            <person name="Ortet P."/>
            <person name="Fochesato S."/>
            <person name="Jourlin-Castelli C."/>
            <person name="Ansaldi M."/>
            <person name="Py B."/>
            <person name="Fichant G."/>
            <person name="Coutinho P.M."/>
            <person name="Voulhoux R."/>
            <person name="Bastien O."/>
            <person name="Marechal E."/>
            <person name="Henrissat B."/>
            <person name="Quentin Y."/>
            <person name="Noirot P."/>
            <person name="Filloux A."/>
            <person name="Mejean V."/>
            <person name="Dubow M.S."/>
            <person name="Barras F."/>
            <person name="Barbe V."/>
            <person name="Weissenbach J."/>
            <person name="Mihalcescu I."/>
            <person name="Vermeglio A."/>
            <person name="Achouak W."/>
            <person name="Heulin T."/>
        </authorList>
    </citation>
    <scope>NUCLEOTIDE SEQUENCE [LARGE SCALE GENOMIC DNA]</scope>
    <source>
        <strain evidence="3">ATCC BAA-407 / DSM 14655 / LMG 21543 / TTB310</strain>
    </source>
</reference>
<dbReference type="Proteomes" id="UP000008385">
    <property type="component" value="Chromosome"/>
</dbReference>
<dbReference type="EMBL" id="CP000245">
    <property type="protein sequence ID" value="AEG94263.1"/>
    <property type="molecule type" value="Genomic_DNA"/>
</dbReference>
<feature type="transmembrane region" description="Helical" evidence="1">
    <location>
        <begin position="21"/>
        <end position="40"/>
    </location>
</feature>
<dbReference type="STRING" id="365046.Rta_31520"/>
<gene>
    <name evidence="2" type="ordered locus">Rta_31520</name>
</gene>
<proteinExistence type="predicted"/>
<dbReference type="RefSeq" id="WP_013902494.1">
    <property type="nucleotide sequence ID" value="NC_015677.1"/>
</dbReference>
<reference evidence="3" key="1">
    <citation type="submission" date="2006-01" db="EMBL/GenBank/DDBJ databases">
        <title>Genome of the cyst-dividing bacterium Ramlibacter tataouinensis.</title>
        <authorList>
            <person name="Barakat M."/>
            <person name="Ortet P."/>
            <person name="De Luca G."/>
            <person name="Jourlin-Castelli C."/>
            <person name="Ansaldi M."/>
            <person name="Py B."/>
            <person name="Fichant G."/>
            <person name="Coutinho P."/>
            <person name="Voulhoux R."/>
            <person name="Bastien O."/>
            <person name="Roy S."/>
            <person name="Marechal E."/>
            <person name="Henrissat B."/>
            <person name="Quentin Y."/>
            <person name="Noirot P."/>
            <person name="Filloux A."/>
            <person name="Mejean V."/>
            <person name="DuBow M."/>
            <person name="Barras F."/>
            <person name="Heulin T."/>
        </authorList>
    </citation>
    <scope>NUCLEOTIDE SEQUENCE [LARGE SCALE GENOMIC DNA]</scope>
    <source>
        <strain evidence="3">ATCC BAA-407 / DSM 14655 / LMG 21543 / TTB310</strain>
    </source>
</reference>
<keyword evidence="1" id="KW-0472">Membrane</keyword>
<organism evidence="2 3">
    <name type="scientific">Ramlibacter tataouinensis (strain ATCC BAA-407 / DSM 14655 / LMG 21543 / TTB310)</name>
    <dbReference type="NCBI Taxonomy" id="365046"/>
    <lineage>
        <taxon>Bacteria</taxon>
        <taxon>Pseudomonadati</taxon>
        <taxon>Pseudomonadota</taxon>
        <taxon>Betaproteobacteria</taxon>
        <taxon>Burkholderiales</taxon>
        <taxon>Comamonadaceae</taxon>
        <taxon>Ramlibacter</taxon>
    </lineage>
</organism>
<evidence type="ECO:0000313" key="3">
    <source>
        <dbReference type="Proteomes" id="UP000008385"/>
    </source>
</evidence>
<dbReference type="KEGG" id="rta:Rta_31520"/>
<dbReference type="HOGENOM" id="CLU_2993526_0_0_4"/>
<name>F5XXC8_RAMTT</name>
<sequence length="57" mass="6608">MADAERIPLTRRLARHLQRWGAYWVAALALLAASEVLWWWQTWPVRELLPAAQEPAA</sequence>